<evidence type="ECO:0000313" key="2">
    <source>
        <dbReference type="EMBL" id="SDE76475.1"/>
    </source>
</evidence>
<name>A0A1G7FLE9_9FLAO</name>
<organism evidence="2 3">
    <name type="scientific">Epilithonimonas hungarica</name>
    <dbReference type="NCBI Taxonomy" id="454006"/>
    <lineage>
        <taxon>Bacteria</taxon>
        <taxon>Pseudomonadati</taxon>
        <taxon>Bacteroidota</taxon>
        <taxon>Flavobacteriia</taxon>
        <taxon>Flavobacteriales</taxon>
        <taxon>Weeksellaceae</taxon>
        <taxon>Chryseobacterium group</taxon>
        <taxon>Epilithonimonas</taxon>
    </lineage>
</organism>
<proteinExistence type="predicted"/>
<dbReference type="OrthoDB" id="1425928at2"/>
<dbReference type="AlphaFoldDB" id="A0A1G7FLE9"/>
<protein>
    <submittedName>
        <fullName evidence="2">Polysaccharide pyruvyl transferase</fullName>
    </submittedName>
</protein>
<feature type="domain" description="Polysaccharide pyruvyl transferase" evidence="1">
    <location>
        <begin position="15"/>
        <end position="326"/>
    </location>
</feature>
<accession>A0A1G7FLE9</accession>
<keyword evidence="3" id="KW-1185">Reference proteome</keyword>
<keyword evidence="2" id="KW-0808">Transferase</keyword>
<dbReference type="GO" id="GO:0016740">
    <property type="term" value="F:transferase activity"/>
    <property type="evidence" value="ECO:0007669"/>
    <property type="project" value="UniProtKB-KW"/>
</dbReference>
<evidence type="ECO:0000259" key="1">
    <source>
        <dbReference type="Pfam" id="PF04230"/>
    </source>
</evidence>
<reference evidence="3" key="1">
    <citation type="submission" date="2016-10" db="EMBL/GenBank/DDBJ databases">
        <authorList>
            <person name="Varghese N."/>
            <person name="Submissions S."/>
        </authorList>
    </citation>
    <scope>NUCLEOTIDE SEQUENCE [LARGE SCALE GENOMIC DNA]</scope>
    <source>
        <strain evidence="3">DSM 19684</strain>
    </source>
</reference>
<dbReference type="EMBL" id="FNBH01000001">
    <property type="protein sequence ID" value="SDE76475.1"/>
    <property type="molecule type" value="Genomic_DNA"/>
</dbReference>
<dbReference type="STRING" id="454006.SAMN05421825_0136"/>
<dbReference type="Proteomes" id="UP000199203">
    <property type="component" value="Unassembled WGS sequence"/>
</dbReference>
<sequence length="399" mass="46044">MKKKIALFGPHDRFNYGDLLFAIMLEHGLSKVSPDKFDFKKYSLVEADFSAKGGFKTLSYRRLKKDINNNNINTVIVAGGECLSANWNGLYSFISPLYFKIFRHPKVPTFFKKNIWVKKLLGGTSDNPYLINKPDFDKDIKVIYNSVGGGNGLAKNKLDILETGNYLSFREKRSSQYIMDNIQRDDIFLVPDCAIIMDEVYPKENFLTNSRIPSNIKEIFKEKYIFFQISRYKNDNKLEEIAQQLKTLSEMHNAKIILCPIGTAKGHEDHVPLEVIHQKLKDHSILIENISIEIIMGLIAYSQLYIGNSLHGIITAMSYRLPYIALNKKQLKIVHYLDCWGAENLQEVQNIDAFLEKAHFCMQEENLSQKIAEKTSQQKNLYYDSLKRISNTILENDRT</sequence>
<evidence type="ECO:0000313" key="3">
    <source>
        <dbReference type="Proteomes" id="UP000199203"/>
    </source>
</evidence>
<dbReference type="SUPFAM" id="SSF53756">
    <property type="entry name" value="UDP-Glycosyltransferase/glycogen phosphorylase"/>
    <property type="match status" value="1"/>
</dbReference>
<dbReference type="InterPro" id="IPR007345">
    <property type="entry name" value="Polysacch_pyruvyl_Trfase"/>
</dbReference>
<dbReference type="Pfam" id="PF04230">
    <property type="entry name" value="PS_pyruv_trans"/>
    <property type="match status" value="1"/>
</dbReference>
<gene>
    <name evidence="2" type="ORF">SAMN05421825_0136</name>
</gene>
<dbReference type="RefSeq" id="WP_089870525.1">
    <property type="nucleotide sequence ID" value="NZ_FNBH01000001.1"/>
</dbReference>